<proteinExistence type="predicted"/>
<dbReference type="EMBL" id="AFAR01000064">
    <property type="protein sequence ID" value="EGF28915.1"/>
    <property type="molecule type" value="Genomic_DNA"/>
</dbReference>
<dbReference type="PATRIC" id="fig|991778.3.peg.1162"/>
<evidence type="ECO:0000313" key="2">
    <source>
        <dbReference type="Proteomes" id="UP000006222"/>
    </source>
</evidence>
<comment type="caution">
    <text evidence="1">The sequence shown here is derived from an EMBL/GenBank/DDBJ whole genome shotgun (WGS) entry which is preliminary data.</text>
</comment>
<dbReference type="AlphaFoldDB" id="F2AN43"/>
<name>F2AN43_RHOBT</name>
<organism evidence="1 2">
    <name type="scientific">Rhodopirellula baltica WH47</name>
    <dbReference type="NCBI Taxonomy" id="991778"/>
    <lineage>
        <taxon>Bacteria</taxon>
        <taxon>Pseudomonadati</taxon>
        <taxon>Planctomycetota</taxon>
        <taxon>Planctomycetia</taxon>
        <taxon>Pirellulales</taxon>
        <taxon>Pirellulaceae</taxon>
        <taxon>Rhodopirellula</taxon>
    </lineage>
</organism>
<accession>F2AN43</accession>
<sequence length="146" mass="16585">MSKNWKQRIRDIAANNPDKLHPMLKGMMASPDQSKAWDRVSWYINDDSDTTPTAAVRPILAMLQWLNSQTLLTGQGKSILKSIGKIDPINVALTRDLVKPTAWAFLDSHYKRWYDTCAINYAIDESMPFDDHTELDSLWANSESSA</sequence>
<protein>
    <submittedName>
        <fullName evidence="1">Uncharacterized protein</fullName>
    </submittedName>
</protein>
<reference evidence="1 2" key="1">
    <citation type="journal article" date="2013" name="Mar. Genomics">
        <title>Expression of sulfatases in Rhodopirellula baltica and the diversity of sulfatases in the genus Rhodopirellula.</title>
        <authorList>
            <person name="Wegner C.E."/>
            <person name="Richter-Heitmann T."/>
            <person name="Klindworth A."/>
            <person name="Klockow C."/>
            <person name="Richter M."/>
            <person name="Achstetter T."/>
            <person name="Glockner F.O."/>
            <person name="Harder J."/>
        </authorList>
    </citation>
    <scope>NUCLEOTIDE SEQUENCE [LARGE SCALE GENOMIC DNA]</scope>
    <source>
        <strain evidence="1 2">WH47</strain>
    </source>
</reference>
<gene>
    <name evidence="1" type="ORF">RBWH47_01623</name>
</gene>
<dbReference type="Proteomes" id="UP000006222">
    <property type="component" value="Unassembled WGS sequence"/>
</dbReference>
<evidence type="ECO:0000313" key="1">
    <source>
        <dbReference type="EMBL" id="EGF28915.1"/>
    </source>
</evidence>